<proteinExistence type="predicted"/>
<dbReference type="Proteomes" id="UP000293296">
    <property type="component" value="Chromosome"/>
</dbReference>
<sequence>MSAHPMPPVSAHSASRPGHARRLLALSTLLACLLVGLPTLARPVAAGILAEASCPCGYHVERLPLFGGFANFRTVCLFPALCRDNGSLVLINLLDPGTRPASCPTGPLASLADPAVAPVDGESVAEWRLADNKVVRLLGGGYPCPRCGQMTLHFRQTGFWD</sequence>
<gene>
    <name evidence="1" type="ORF">C3Y92_06965</name>
</gene>
<dbReference type="OrthoDB" id="5472090at2"/>
<dbReference type="EMBL" id="CP026538">
    <property type="protein sequence ID" value="QAZ66989.1"/>
    <property type="molecule type" value="Genomic_DNA"/>
</dbReference>
<accession>A0A4P6HZX7</accession>
<dbReference type="AlphaFoldDB" id="A0A4P6HZX7"/>
<reference evidence="1 2" key="1">
    <citation type="submission" date="2018-02" db="EMBL/GenBank/DDBJ databases">
        <title>Genome sequence of Desulfovibrio carbinolicus DSM 3852.</title>
        <authorList>
            <person name="Wilbanks E."/>
            <person name="Skennerton C.T."/>
            <person name="Orphan V.J."/>
        </authorList>
    </citation>
    <scope>NUCLEOTIDE SEQUENCE [LARGE SCALE GENOMIC DNA]</scope>
    <source>
        <strain evidence="1 2">DSM 3852</strain>
    </source>
</reference>
<evidence type="ECO:0000313" key="1">
    <source>
        <dbReference type="EMBL" id="QAZ66989.1"/>
    </source>
</evidence>
<dbReference type="KEGG" id="dcb:C3Y92_06965"/>
<name>A0A4P6HZX7_9BACT</name>
<keyword evidence="2" id="KW-1185">Reference proteome</keyword>
<evidence type="ECO:0000313" key="2">
    <source>
        <dbReference type="Proteomes" id="UP000293296"/>
    </source>
</evidence>
<dbReference type="RefSeq" id="WP_129351115.1">
    <property type="nucleotide sequence ID" value="NZ_CP026538.1"/>
</dbReference>
<protein>
    <submittedName>
        <fullName evidence="1">Uncharacterized protein</fullName>
    </submittedName>
</protein>
<organism evidence="1 2">
    <name type="scientific">Solidesulfovibrio carbinolicus</name>
    <dbReference type="NCBI Taxonomy" id="296842"/>
    <lineage>
        <taxon>Bacteria</taxon>
        <taxon>Pseudomonadati</taxon>
        <taxon>Thermodesulfobacteriota</taxon>
        <taxon>Desulfovibrionia</taxon>
        <taxon>Desulfovibrionales</taxon>
        <taxon>Desulfovibrionaceae</taxon>
        <taxon>Solidesulfovibrio</taxon>
    </lineage>
</organism>